<dbReference type="AlphaFoldDB" id="A0A6H5IV56"/>
<dbReference type="InterPro" id="IPR036770">
    <property type="entry name" value="Ankyrin_rpt-contain_sf"/>
</dbReference>
<gene>
    <name evidence="1" type="ORF">TBRA_LOCUS11328</name>
</gene>
<evidence type="ECO:0000313" key="1">
    <source>
        <dbReference type="EMBL" id="CAB0039589.1"/>
    </source>
</evidence>
<dbReference type="SUPFAM" id="SSF48403">
    <property type="entry name" value="Ankyrin repeat"/>
    <property type="match status" value="1"/>
</dbReference>
<reference evidence="1 2" key="1">
    <citation type="submission" date="2020-02" db="EMBL/GenBank/DDBJ databases">
        <authorList>
            <person name="Ferguson B K."/>
        </authorList>
    </citation>
    <scope>NUCLEOTIDE SEQUENCE [LARGE SCALE GENOMIC DNA]</scope>
</reference>
<protein>
    <submittedName>
        <fullName evidence="1">Uncharacterized protein</fullName>
    </submittedName>
</protein>
<keyword evidence="2" id="KW-1185">Reference proteome</keyword>
<organism evidence="1 2">
    <name type="scientific">Trichogramma brassicae</name>
    <dbReference type="NCBI Taxonomy" id="86971"/>
    <lineage>
        <taxon>Eukaryota</taxon>
        <taxon>Metazoa</taxon>
        <taxon>Ecdysozoa</taxon>
        <taxon>Arthropoda</taxon>
        <taxon>Hexapoda</taxon>
        <taxon>Insecta</taxon>
        <taxon>Pterygota</taxon>
        <taxon>Neoptera</taxon>
        <taxon>Endopterygota</taxon>
        <taxon>Hymenoptera</taxon>
        <taxon>Apocrita</taxon>
        <taxon>Proctotrupomorpha</taxon>
        <taxon>Chalcidoidea</taxon>
        <taxon>Trichogrammatidae</taxon>
        <taxon>Trichogramma</taxon>
    </lineage>
</organism>
<dbReference type="EMBL" id="CADCXV010000971">
    <property type="protein sequence ID" value="CAB0039589.1"/>
    <property type="molecule type" value="Genomic_DNA"/>
</dbReference>
<proteinExistence type="predicted"/>
<sequence>MAEEDRDSEMLHMALLLYNGSARRRPRSLLRRAGVDLNRTNDDTGTLLHLICKMNDDLQRRWPIVAEKKGDNPNLFRRRGTTLLHIICKRSFGDDLAELFCRINDELNLTVQVDASRQVGSTQLQTWLWPATTASWVNLLNEKRFRSESHQ</sequence>
<evidence type="ECO:0000313" key="2">
    <source>
        <dbReference type="Proteomes" id="UP000479190"/>
    </source>
</evidence>
<dbReference type="OrthoDB" id="5402602at2759"/>
<accession>A0A6H5IV56</accession>
<name>A0A6H5IV56_9HYME</name>
<dbReference type="Gene3D" id="1.25.40.20">
    <property type="entry name" value="Ankyrin repeat-containing domain"/>
    <property type="match status" value="1"/>
</dbReference>
<dbReference type="Proteomes" id="UP000479190">
    <property type="component" value="Unassembled WGS sequence"/>
</dbReference>